<proteinExistence type="inferred from homology"/>
<keyword evidence="5" id="KW-0808">Transferase</keyword>
<organism evidence="6 7">
    <name type="scientific">Neofusicoccum ribis</name>
    <dbReference type="NCBI Taxonomy" id="45134"/>
    <lineage>
        <taxon>Eukaryota</taxon>
        <taxon>Fungi</taxon>
        <taxon>Dikarya</taxon>
        <taxon>Ascomycota</taxon>
        <taxon>Pezizomycotina</taxon>
        <taxon>Dothideomycetes</taxon>
        <taxon>Dothideomycetes incertae sedis</taxon>
        <taxon>Botryosphaeriales</taxon>
        <taxon>Botryosphaeriaceae</taxon>
        <taxon>Neofusicoccum</taxon>
    </lineage>
</organism>
<feature type="signal peptide" evidence="5">
    <location>
        <begin position="1"/>
        <end position="20"/>
    </location>
</feature>
<accession>A0ABR3TGB3</accession>
<keyword evidence="5" id="KW-0449">Lipoprotein</keyword>
<sequence length="433" mass="45929">MHASILPLTVLASLAASANAIATISVKGSKLFTSDGDQFYVKGVAYQLIPDDPLINATQCKLDADLMEDLGANSIRVYHVDPSGDHKDCMDTFADKGIYLWVDLDTFDTQIEQTDPHWNESQLSAFEKVMDEFQSYDNTAGFFVGNEVLTTGNGSVAAPYVKEAARDIKAYRDKKGYREIPVGYSAADISSLRPMLQNYLACSSNSSENIDFYSLNAYEWCGASSYTTSGYSQLQLNASTYNIPIFFSETGCNTVSPRTFADQSAIFGDQMADTWSGAIIYEWIEEANDYGLVNYGAKVDATASGAPPDGYPRSGTPTPVSPDFSNLKSQWATLTPTGVKKSAYTPSLTAPACPDFTSGVWEVNGAVALPTLGQSYDASVRSSITAGTAATATGTASGSGASATKTGAASPAKEVTGMGIGLAGVFAGAVFWL</sequence>
<keyword evidence="5" id="KW-0472">Membrane</keyword>
<dbReference type="EMBL" id="JAJVDC020000001">
    <property type="protein sequence ID" value="KAL1638439.1"/>
    <property type="molecule type" value="Genomic_DNA"/>
</dbReference>
<dbReference type="SUPFAM" id="SSF51445">
    <property type="entry name" value="(Trans)glycosidases"/>
    <property type="match status" value="1"/>
</dbReference>
<dbReference type="Proteomes" id="UP001521116">
    <property type="component" value="Unassembled WGS sequence"/>
</dbReference>
<dbReference type="PANTHER" id="PTHR31468">
    <property type="entry name" value="1,3-BETA-GLUCANOSYLTRANSFERASE GAS1"/>
    <property type="match status" value="1"/>
</dbReference>
<feature type="chain" id="PRO_5044974932" description="1,3-beta-glucanosyltransferase" evidence="5">
    <location>
        <begin position="21"/>
        <end position="433"/>
    </location>
</feature>
<dbReference type="EC" id="2.4.1.-" evidence="5"/>
<keyword evidence="7" id="KW-1185">Reference proteome</keyword>
<reference evidence="6 7" key="1">
    <citation type="submission" date="2024-02" db="EMBL/GenBank/DDBJ databases">
        <title>De novo assembly and annotation of 12 fungi associated with fruit tree decline syndrome in Ontario, Canada.</title>
        <authorList>
            <person name="Sulman M."/>
            <person name="Ellouze W."/>
            <person name="Ilyukhin E."/>
        </authorList>
    </citation>
    <scope>NUCLEOTIDE SEQUENCE [LARGE SCALE GENOMIC DNA]</scope>
    <source>
        <strain evidence="6 7">M1-105</strain>
    </source>
</reference>
<keyword evidence="5" id="KW-0336">GPI-anchor</keyword>
<evidence type="ECO:0000256" key="3">
    <source>
        <dbReference type="ARBA" id="ARBA00022729"/>
    </source>
</evidence>
<dbReference type="InterPro" id="IPR004886">
    <property type="entry name" value="Glucanosyltransferase"/>
</dbReference>
<protein>
    <recommendedName>
        <fullName evidence="5">1,3-beta-glucanosyltransferase</fullName>
        <ecNumber evidence="5">2.4.1.-</ecNumber>
    </recommendedName>
</protein>
<comment type="caution">
    <text evidence="6">The sequence shown here is derived from an EMBL/GenBank/DDBJ whole genome shotgun (WGS) entry which is preliminary data.</text>
</comment>
<keyword evidence="4" id="KW-0325">Glycoprotein</keyword>
<evidence type="ECO:0000256" key="2">
    <source>
        <dbReference type="ARBA" id="ARBA00007528"/>
    </source>
</evidence>
<comment type="subcellular location">
    <subcellularLocation>
        <location evidence="1 5">Cell membrane</location>
        <topology evidence="1 5">Lipid-anchor</topology>
        <topology evidence="1 5">GPI-anchor</topology>
    </subcellularLocation>
</comment>
<evidence type="ECO:0000256" key="5">
    <source>
        <dbReference type="RuleBase" id="RU361209"/>
    </source>
</evidence>
<dbReference type="Pfam" id="PF03198">
    <property type="entry name" value="Glyco_hydro_72"/>
    <property type="match status" value="1"/>
</dbReference>
<name>A0ABR3TGB3_9PEZI</name>
<dbReference type="Gene3D" id="3.20.20.80">
    <property type="entry name" value="Glycosidases"/>
    <property type="match status" value="1"/>
</dbReference>
<evidence type="ECO:0000313" key="7">
    <source>
        <dbReference type="Proteomes" id="UP001521116"/>
    </source>
</evidence>
<evidence type="ECO:0000256" key="4">
    <source>
        <dbReference type="ARBA" id="ARBA00023180"/>
    </source>
</evidence>
<gene>
    <name evidence="6" type="ORF">SLS56_000248</name>
</gene>
<evidence type="ECO:0000313" key="6">
    <source>
        <dbReference type="EMBL" id="KAL1638439.1"/>
    </source>
</evidence>
<comment type="similarity">
    <text evidence="2 5">Belongs to the glycosyl hydrolase 72 family.</text>
</comment>
<evidence type="ECO:0000256" key="1">
    <source>
        <dbReference type="ARBA" id="ARBA00004609"/>
    </source>
</evidence>
<comment type="function">
    <text evidence="5">Splits internally a 1,3-beta-glucan molecule and transfers the newly generated reducing end (the donor) to the non-reducing end of another 1,3-beta-glucan molecule (the acceptor) forming a 1,3-beta linkage, resulting in the elongation of 1,3-beta-glucan chains in the cell wall.</text>
</comment>
<dbReference type="InterPro" id="IPR017853">
    <property type="entry name" value="GH"/>
</dbReference>
<dbReference type="PANTHER" id="PTHR31468:SF8">
    <property type="entry name" value="1,3-BETA-GLUCANOSYLTRANSFERASE GAS2"/>
    <property type="match status" value="1"/>
</dbReference>
<keyword evidence="3 5" id="KW-0732">Signal</keyword>